<sequence>MATKNNIFKRYLNEYLSASRKRQGEILDHVCDVTQMHRKAAVRKFARLQMRYDSWLDKRGRPPTYGPEVTSALRTVWEAGNEVCGELLHPVTNEYIDILIRDKMWTHLPDATAKLRQMSEGTMKRRVSLFLKARKRRSGISSRKPSHLKQIVPTFTGPWADKPPGFGQIDTVMHSDTARGDAVYTVNYIDAASYLVIPHAQFNKGKQATQKSMKAIQDMMPFPWLGAHPDTGSEFLNWFVKDWCDAENIELTRSRPGQKNDNMYV</sequence>
<feature type="domain" description="Integrase catalytic" evidence="1">
    <location>
        <begin position="159"/>
        <end position="265"/>
    </location>
</feature>
<dbReference type="Proteomes" id="UP000177941">
    <property type="component" value="Unassembled WGS sequence"/>
</dbReference>
<dbReference type="SUPFAM" id="SSF53098">
    <property type="entry name" value="Ribonuclease H-like"/>
    <property type="match status" value="1"/>
</dbReference>
<proteinExistence type="predicted"/>
<comment type="caution">
    <text evidence="2">The sequence shown here is derived from an EMBL/GenBank/DDBJ whole genome shotgun (WGS) entry which is preliminary data.</text>
</comment>
<name>A0A1G1XAG0_9BACT</name>
<gene>
    <name evidence="2" type="ORF">A3E36_04185</name>
</gene>
<dbReference type="Gene3D" id="3.30.420.10">
    <property type="entry name" value="Ribonuclease H-like superfamily/Ribonuclease H"/>
    <property type="match status" value="1"/>
</dbReference>
<dbReference type="PROSITE" id="PS50994">
    <property type="entry name" value="INTEGRASE"/>
    <property type="match status" value="1"/>
</dbReference>
<dbReference type="InterPro" id="IPR001584">
    <property type="entry name" value="Integrase_cat-core"/>
</dbReference>
<reference evidence="2 3" key="1">
    <citation type="journal article" date="2016" name="Nat. Commun.">
        <title>Thousands of microbial genomes shed light on interconnected biogeochemical processes in an aquifer system.</title>
        <authorList>
            <person name="Anantharaman K."/>
            <person name="Brown C.T."/>
            <person name="Hug L.A."/>
            <person name="Sharon I."/>
            <person name="Castelle C.J."/>
            <person name="Probst A.J."/>
            <person name="Thomas B.C."/>
            <person name="Singh A."/>
            <person name="Wilkins M.J."/>
            <person name="Karaoz U."/>
            <person name="Brodie E.L."/>
            <person name="Williams K.H."/>
            <person name="Hubbard S.S."/>
            <person name="Banfield J.F."/>
        </authorList>
    </citation>
    <scope>NUCLEOTIDE SEQUENCE [LARGE SCALE GENOMIC DNA]</scope>
</reference>
<evidence type="ECO:0000313" key="2">
    <source>
        <dbReference type="EMBL" id="OGY36942.1"/>
    </source>
</evidence>
<dbReference type="GO" id="GO:0003676">
    <property type="term" value="F:nucleic acid binding"/>
    <property type="evidence" value="ECO:0007669"/>
    <property type="project" value="InterPro"/>
</dbReference>
<dbReference type="AlphaFoldDB" id="A0A1G1XAG0"/>
<accession>A0A1G1XAG0</accession>
<dbReference type="InterPro" id="IPR036397">
    <property type="entry name" value="RNaseH_sf"/>
</dbReference>
<evidence type="ECO:0000259" key="1">
    <source>
        <dbReference type="PROSITE" id="PS50994"/>
    </source>
</evidence>
<dbReference type="EMBL" id="MHHS01000024">
    <property type="protein sequence ID" value="OGY36942.1"/>
    <property type="molecule type" value="Genomic_DNA"/>
</dbReference>
<evidence type="ECO:0000313" key="3">
    <source>
        <dbReference type="Proteomes" id="UP000177941"/>
    </source>
</evidence>
<dbReference type="GO" id="GO:0015074">
    <property type="term" value="P:DNA integration"/>
    <property type="evidence" value="ECO:0007669"/>
    <property type="project" value="InterPro"/>
</dbReference>
<feature type="non-terminal residue" evidence="2">
    <location>
        <position position="265"/>
    </location>
</feature>
<protein>
    <recommendedName>
        <fullName evidence="1">Integrase catalytic domain-containing protein</fullName>
    </recommendedName>
</protein>
<dbReference type="InterPro" id="IPR012337">
    <property type="entry name" value="RNaseH-like_sf"/>
</dbReference>
<organism evidence="2 3">
    <name type="scientific">Candidatus Andersenbacteria bacterium RIFCSPHIGHO2_12_FULL_45_11b</name>
    <dbReference type="NCBI Taxonomy" id="1797282"/>
    <lineage>
        <taxon>Bacteria</taxon>
        <taxon>Candidatus Anderseniibacteriota</taxon>
    </lineage>
</organism>